<dbReference type="InterPro" id="IPR057437">
    <property type="entry name" value="PIF1/LRR1_PH"/>
</dbReference>
<protein>
    <submittedName>
        <fullName evidence="5">Leucine rich repeat protein 1</fullName>
    </submittedName>
</protein>
<dbReference type="Pfam" id="PF25344">
    <property type="entry name" value="PH_LRR1"/>
    <property type="match status" value="1"/>
</dbReference>
<proteinExistence type="predicted"/>
<reference evidence="5" key="2">
    <citation type="submission" date="2025-08" db="UniProtKB">
        <authorList>
            <consortium name="Ensembl"/>
        </authorList>
    </citation>
    <scope>IDENTIFICATION</scope>
</reference>
<evidence type="ECO:0000256" key="1">
    <source>
        <dbReference type="ARBA" id="ARBA00022614"/>
    </source>
</evidence>
<evidence type="ECO:0000256" key="3">
    <source>
        <dbReference type="ARBA" id="ARBA00023242"/>
    </source>
</evidence>
<dbReference type="PANTHER" id="PTHR48051:SF52">
    <property type="entry name" value="LEUCINE-RICH REPEAT PROTEIN 1"/>
    <property type="match status" value="1"/>
</dbReference>
<dbReference type="Ensembl" id="ENSPMRT00000000036.1">
    <property type="protein sequence ID" value="ENSPMRP00000000033.1"/>
    <property type="gene ID" value="ENSPMRG00000000030.1"/>
</dbReference>
<dbReference type="InterPro" id="IPR050216">
    <property type="entry name" value="LRR_domain-containing"/>
</dbReference>
<feature type="domain" description="PIF1/LRR1 pleckstrin homology" evidence="4">
    <location>
        <begin position="1"/>
        <end position="123"/>
    </location>
</feature>
<dbReference type="InterPro" id="IPR001611">
    <property type="entry name" value="Leu-rich_rpt"/>
</dbReference>
<keyword evidence="1" id="KW-0433">Leucine-rich repeat</keyword>
<dbReference type="SMART" id="SM00369">
    <property type="entry name" value="LRR_TYP"/>
    <property type="match status" value="4"/>
</dbReference>
<evidence type="ECO:0000256" key="2">
    <source>
        <dbReference type="ARBA" id="ARBA00022737"/>
    </source>
</evidence>
<dbReference type="OMA" id="GELNDWC"/>
<keyword evidence="2" id="KW-0677">Repeat</keyword>
<evidence type="ECO:0000259" key="4">
    <source>
        <dbReference type="Pfam" id="PF25344"/>
    </source>
</evidence>
<organism evidence="5 6">
    <name type="scientific">Podarcis muralis</name>
    <name type="common">Wall lizard</name>
    <name type="synonym">Lacerta muralis</name>
    <dbReference type="NCBI Taxonomy" id="64176"/>
    <lineage>
        <taxon>Eukaryota</taxon>
        <taxon>Metazoa</taxon>
        <taxon>Chordata</taxon>
        <taxon>Craniata</taxon>
        <taxon>Vertebrata</taxon>
        <taxon>Euteleostomi</taxon>
        <taxon>Lepidosauria</taxon>
        <taxon>Squamata</taxon>
        <taxon>Bifurcata</taxon>
        <taxon>Unidentata</taxon>
        <taxon>Episquamata</taxon>
        <taxon>Laterata</taxon>
        <taxon>Lacertibaenia</taxon>
        <taxon>Lacertidae</taxon>
        <taxon>Podarcis</taxon>
    </lineage>
</organism>
<sequence length="491" mass="54350">MRLPCEVSVASRLLPSAGLRGPGRAARAVLALGKPPAGGGGGGGGVWLLVSTARHRPGAKYQLRENIEHLFTKFVEEGKATVRLKEPAVDICLSKANVGHLKTFLSAMKLADRGTSEESLPLSTLAPPKASEVEKPKTKMTITSRKDYPFTQSFPYTLEQLQASYCKLPRIDMRILCLKSLRKLDLSHNLIKKLPVTIGDLVSLQELSLQGNLLESFGAALCNSTLRKSLQSLDLSQNKIKALPAQFCQLRELVHLKLDDNDLIRLPFKIGQLSQLRFLSVARNKLPFLPNSFGKLSLESLDLFGNPFEQPNPLAPDIQLKIPLTLWEHSARATINYRSVSLSSPSQCPPVDLPSAPVSMAVLTGAEGRITPGSWRPPGRGKEGEMDFTSLIKLHYYFYQLRRFQVQQLPYSCHVLPSHLCHDLDMSKSCHCGRACLSSFIQTTVTMNLHSVAHTVVLVDNMGSTEAPLLRYFCSLTCYSQFLDRHLQSIR</sequence>
<evidence type="ECO:0000313" key="5">
    <source>
        <dbReference type="Ensembl" id="ENSPMRP00000000033.1"/>
    </source>
</evidence>
<dbReference type="InterPro" id="IPR003591">
    <property type="entry name" value="Leu-rich_rpt_typical-subtyp"/>
</dbReference>
<gene>
    <name evidence="5" type="primary">LRR1</name>
</gene>
<accession>A0A670HJR2</accession>
<reference evidence="5" key="3">
    <citation type="submission" date="2025-09" db="UniProtKB">
        <authorList>
            <consortium name="Ensembl"/>
        </authorList>
    </citation>
    <scope>IDENTIFICATION</scope>
</reference>
<dbReference type="AlphaFoldDB" id="A0A670HJR2"/>
<keyword evidence="6" id="KW-1185">Reference proteome</keyword>
<dbReference type="GeneTree" id="ENSGT00940000158830"/>
<reference evidence="5 6" key="1">
    <citation type="journal article" date="2019" name="Proc. Natl. Acad. Sci. U.S.A.">
        <title>Regulatory changes in pterin and carotenoid genes underlie balanced color polymorphisms in the wall lizard.</title>
        <authorList>
            <person name="Andrade P."/>
            <person name="Pinho C."/>
            <person name="Perez I de Lanuza G."/>
            <person name="Afonso S."/>
            <person name="Brejcha J."/>
            <person name="Rubin C.J."/>
            <person name="Wallerman O."/>
            <person name="Pereira P."/>
            <person name="Sabatino S.J."/>
            <person name="Bellati A."/>
            <person name="Pellitteri-Rosa D."/>
            <person name="Bosakova Z."/>
            <person name="Bunikis I."/>
            <person name="Carretero M.A."/>
            <person name="Feiner N."/>
            <person name="Marsik P."/>
            <person name="Pauperio F."/>
            <person name="Salvi D."/>
            <person name="Soler L."/>
            <person name="While G.M."/>
            <person name="Uller T."/>
            <person name="Font E."/>
            <person name="Andersson L."/>
            <person name="Carneiro M."/>
        </authorList>
    </citation>
    <scope>NUCLEOTIDE SEQUENCE</scope>
</reference>
<dbReference type="Proteomes" id="UP000472272">
    <property type="component" value="Chromosome 1"/>
</dbReference>
<dbReference type="Gene3D" id="3.80.10.10">
    <property type="entry name" value="Ribonuclease Inhibitor"/>
    <property type="match status" value="2"/>
</dbReference>
<name>A0A670HJR2_PODMU</name>
<dbReference type="SUPFAM" id="SSF52058">
    <property type="entry name" value="L domain-like"/>
    <property type="match status" value="1"/>
</dbReference>
<dbReference type="Pfam" id="PF13855">
    <property type="entry name" value="LRR_8"/>
    <property type="match status" value="2"/>
</dbReference>
<dbReference type="GO" id="GO:0005737">
    <property type="term" value="C:cytoplasm"/>
    <property type="evidence" value="ECO:0007669"/>
    <property type="project" value="TreeGrafter"/>
</dbReference>
<dbReference type="PROSITE" id="PS51450">
    <property type="entry name" value="LRR"/>
    <property type="match status" value="2"/>
</dbReference>
<dbReference type="PANTHER" id="PTHR48051">
    <property type="match status" value="1"/>
</dbReference>
<evidence type="ECO:0000313" key="6">
    <source>
        <dbReference type="Proteomes" id="UP000472272"/>
    </source>
</evidence>
<keyword evidence="3" id="KW-0539">Nucleus</keyword>
<dbReference type="InterPro" id="IPR032675">
    <property type="entry name" value="LRR_dom_sf"/>
</dbReference>